<evidence type="ECO:0000313" key="2">
    <source>
        <dbReference type="EMBL" id="CRG90918.1"/>
    </source>
</evidence>
<dbReference type="OrthoDB" id="10474149at2759"/>
<organism evidence="2 3">
    <name type="scientific">Talaromyces islandicus</name>
    <name type="common">Penicillium islandicum</name>
    <dbReference type="NCBI Taxonomy" id="28573"/>
    <lineage>
        <taxon>Eukaryota</taxon>
        <taxon>Fungi</taxon>
        <taxon>Dikarya</taxon>
        <taxon>Ascomycota</taxon>
        <taxon>Pezizomycotina</taxon>
        <taxon>Eurotiomycetes</taxon>
        <taxon>Eurotiomycetidae</taxon>
        <taxon>Eurotiales</taxon>
        <taxon>Trichocomaceae</taxon>
        <taxon>Talaromyces</taxon>
        <taxon>Talaromyces sect. Islandici</taxon>
    </lineage>
</organism>
<sequence length="258" mass="29060">MAAIQPRKASPNADFAGKSEDKHNQYQKHLSGSVILASKLSLAEIQHLLDFQYQPGRDKHRWDLHRNGERKLHNLVVNKISQVQTTDCGILERAIMMTDALLDDQLLALKSKENLQDHLLLAKSDQVFFRSTDGSLEITGFPDRAIGFKPQQGDMRMVVVIRTATPISFGAAMTELFFYMYGMFDLLAGTVTLEQRKTFGFITDSISFQFAMIGPDRVLRVSEKLNWVARQQLILDYLDQGIEDVLLAGCRAAVGVQE</sequence>
<reference evidence="2 3" key="1">
    <citation type="submission" date="2015-04" db="EMBL/GenBank/DDBJ databases">
        <authorList>
            <person name="Syromyatnikov M.Y."/>
            <person name="Popov V.N."/>
        </authorList>
    </citation>
    <scope>NUCLEOTIDE SEQUENCE [LARGE SCALE GENOMIC DNA]</scope>
    <source>
        <strain evidence="2">WF-38-12</strain>
    </source>
</reference>
<evidence type="ECO:0000313" key="3">
    <source>
        <dbReference type="Proteomes" id="UP000054383"/>
    </source>
</evidence>
<feature type="region of interest" description="Disordered" evidence="1">
    <location>
        <begin position="1"/>
        <end position="23"/>
    </location>
</feature>
<proteinExistence type="predicted"/>
<gene>
    <name evidence="2" type="ORF">PISL3812_07964</name>
</gene>
<accession>A0A0U1M5L3</accession>
<keyword evidence="3" id="KW-1185">Reference proteome</keyword>
<evidence type="ECO:0000256" key="1">
    <source>
        <dbReference type="SAM" id="MobiDB-lite"/>
    </source>
</evidence>
<protein>
    <submittedName>
        <fullName evidence="2">Uncharacterized protein</fullName>
    </submittedName>
</protein>
<dbReference type="AlphaFoldDB" id="A0A0U1M5L3"/>
<dbReference type="EMBL" id="CVMT01000008">
    <property type="protein sequence ID" value="CRG90918.1"/>
    <property type="molecule type" value="Genomic_DNA"/>
</dbReference>
<name>A0A0U1M5L3_TALIS</name>
<dbReference type="Proteomes" id="UP000054383">
    <property type="component" value="Unassembled WGS sequence"/>
</dbReference>